<dbReference type="EMBL" id="BNGU01000023">
    <property type="protein sequence ID" value="GHM59639.1"/>
    <property type="molecule type" value="Genomic_DNA"/>
</dbReference>
<evidence type="ECO:0000313" key="2">
    <source>
        <dbReference type="Proteomes" id="UP000637906"/>
    </source>
</evidence>
<protein>
    <submittedName>
        <fullName evidence="1">Uncharacterized protein</fullName>
    </submittedName>
</protein>
<organism evidence="1 2">
    <name type="scientific">Candidatus Mesenet longicola</name>
    <dbReference type="NCBI Taxonomy" id="1892558"/>
    <lineage>
        <taxon>Bacteria</taxon>
        <taxon>Pseudomonadati</taxon>
        <taxon>Pseudomonadota</taxon>
        <taxon>Alphaproteobacteria</taxon>
        <taxon>Rickettsiales</taxon>
        <taxon>Anaplasmataceae</taxon>
        <taxon>Candidatus Mesenet</taxon>
    </lineage>
</organism>
<gene>
    <name evidence="1" type="ORF">sL5_06320</name>
</gene>
<sequence length="53" mass="5421">MLTSGSFAFALLTSSQIFIIAKHVAESATIPIEIPAAMTGLNSTIPADKTTAA</sequence>
<comment type="caution">
    <text evidence="1">The sequence shown here is derived from an EMBL/GenBank/DDBJ whole genome shotgun (WGS) entry which is preliminary data.</text>
</comment>
<name>A0A8J3HV92_9RICK</name>
<dbReference type="AlphaFoldDB" id="A0A8J3HV92"/>
<keyword evidence="2" id="KW-1185">Reference proteome</keyword>
<dbReference type="Proteomes" id="UP000637906">
    <property type="component" value="Unassembled WGS sequence"/>
</dbReference>
<evidence type="ECO:0000313" key="1">
    <source>
        <dbReference type="EMBL" id="GHM59639.1"/>
    </source>
</evidence>
<reference evidence="1 2" key="1">
    <citation type="journal article" date="2021" name="Microb. Ecol.">
        <title>Candidatus Mesenet longicola: Novel Endosymbionts of Brontispa longissima that Induce Cytoplasmic Incompatibility.</title>
        <authorList>
            <person name="Takano S."/>
            <person name="Gotoh Y."/>
            <person name="Hayashi T."/>
        </authorList>
    </citation>
    <scope>NUCLEOTIDE SEQUENCE [LARGE SCALE GENOMIC DNA]</scope>
    <source>
        <strain evidence="1">L5</strain>
    </source>
</reference>
<accession>A0A8J3HV92</accession>
<proteinExistence type="predicted"/>